<keyword evidence="3" id="KW-0285">Flavoprotein</keyword>
<evidence type="ECO:0000256" key="6">
    <source>
        <dbReference type="SAM" id="SignalP"/>
    </source>
</evidence>
<feature type="chain" id="PRO_5045279802" evidence="6">
    <location>
        <begin position="18"/>
        <end position="503"/>
    </location>
</feature>
<organism evidence="8 9">
    <name type="scientific">Apiospora rasikravindrae</name>
    <dbReference type="NCBI Taxonomy" id="990691"/>
    <lineage>
        <taxon>Eukaryota</taxon>
        <taxon>Fungi</taxon>
        <taxon>Dikarya</taxon>
        <taxon>Ascomycota</taxon>
        <taxon>Pezizomycotina</taxon>
        <taxon>Sordariomycetes</taxon>
        <taxon>Xylariomycetidae</taxon>
        <taxon>Amphisphaeriales</taxon>
        <taxon>Apiosporaceae</taxon>
        <taxon>Apiospora</taxon>
    </lineage>
</organism>
<dbReference type="Gene3D" id="3.40.462.20">
    <property type="match status" value="1"/>
</dbReference>
<protein>
    <submittedName>
        <fullName evidence="8">FAD-linked oxidoreductase sorD</fullName>
    </submittedName>
</protein>
<dbReference type="PANTHER" id="PTHR42973:SF39">
    <property type="entry name" value="FAD-BINDING PCMH-TYPE DOMAIN-CONTAINING PROTEIN"/>
    <property type="match status" value="1"/>
</dbReference>
<keyword evidence="6" id="KW-0732">Signal</keyword>
<evidence type="ECO:0000256" key="3">
    <source>
        <dbReference type="ARBA" id="ARBA00022630"/>
    </source>
</evidence>
<comment type="cofactor">
    <cofactor evidence="1">
        <name>FAD</name>
        <dbReference type="ChEBI" id="CHEBI:57692"/>
    </cofactor>
</comment>
<evidence type="ECO:0000313" key="8">
    <source>
        <dbReference type="EMBL" id="KAK8030263.1"/>
    </source>
</evidence>
<dbReference type="InterPro" id="IPR036318">
    <property type="entry name" value="FAD-bd_PCMH-like_sf"/>
</dbReference>
<dbReference type="Pfam" id="PF01565">
    <property type="entry name" value="FAD_binding_4"/>
    <property type="match status" value="1"/>
</dbReference>
<evidence type="ECO:0000256" key="5">
    <source>
        <dbReference type="ARBA" id="ARBA00023002"/>
    </source>
</evidence>
<dbReference type="InterPro" id="IPR006094">
    <property type="entry name" value="Oxid_FAD_bind_N"/>
</dbReference>
<comment type="caution">
    <text evidence="8">The sequence shown here is derived from an EMBL/GenBank/DDBJ whole genome shotgun (WGS) entry which is preliminary data.</text>
</comment>
<dbReference type="InterPro" id="IPR050416">
    <property type="entry name" value="FAD-linked_Oxidoreductase"/>
</dbReference>
<dbReference type="PANTHER" id="PTHR42973">
    <property type="entry name" value="BINDING OXIDOREDUCTASE, PUTATIVE (AFU_ORTHOLOGUE AFUA_1G17690)-RELATED"/>
    <property type="match status" value="1"/>
</dbReference>
<feature type="domain" description="FAD-binding PCMH-type" evidence="7">
    <location>
        <begin position="56"/>
        <end position="229"/>
    </location>
</feature>
<feature type="signal peptide" evidence="6">
    <location>
        <begin position="1"/>
        <end position="17"/>
    </location>
</feature>
<evidence type="ECO:0000256" key="4">
    <source>
        <dbReference type="ARBA" id="ARBA00022827"/>
    </source>
</evidence>
<dbReference type="Gene3D" id="3.30.465.10">
    <property type="match status" value="1"/>
</dbReference>
<dbReference type="InterPro" id="IPR016166">
    <property type="entry name" value="FAD-bd_PCMH"/>
</dbReference>
<dbReference type="SUPFAM" id="SSF56176">
    <property type="entry name" value="FAD-binding/transporter-associated domain-like"/>
    <property type="match status" value="1"/>
</dbReference>
<evidence type="ECO:0000256" key="1">
    <source>
        <dbReference type="ARBA" id="ARBA00001974"/>
    </source>
</evidence>
<evidence type="ECO:0000313" key="9">
    <source>
        <dbReference type="Proteomes" id="UP001444661"/>
    </source>
</evidence>
<accession>A0ABR1SEL1</accession>
<keyword evidence="5" id="KW-0560">Oxidoreductase</keyword>
<dbReference type="InterPro" id="IPR016169">
    <property type="entry name" value="FAD-bd_PCMH_sub2"/>
</dbReference>
<name>A0ABR1SEL1_9PEZI</name>
<dbReference type="EMBL" id="JAQQWK010000010">
    <property type="protein sequence ID" value="KAK8030263.1"/>
    <property type="molecule type" value="Genomic_DNA"/>
</dbReference>
<sequence>MFTNTLVLSSLAALAQGAALITRFDINQCLASSGVPHDVKGSDDWTVDAAAFNIRIPYTPVAIAVPRTTDHIKKAVLCGKKLGIKVSGRSGGHSYANYGLGGDDAHLVIDLSRMHEVTFDKETNVATVQAGSRLGHMASILYEKHGRAVAHGTCPGVGVSGHVGHGGFGFSSHTHGLALDFVVGATVVLANGDVVEASETKNRDLFWAIRGAGSNYGIITSWRLKTIEAPTTLTYFGVSLGWNHSTAAAGLSALERYSKHEMPRELNFRVSDYNRGAPGIEGLYYGTDEQMRAAIAPLLSEAAPEASFSLSKTVNWIEAVTYYAFNETIDWTWPSPLKKVTIPICQRENFYSKSLTLKGLNGTSAQNFVDYWFNTANKVVDRNWWFQLDMHGGQHSAISQVTNADTAYAHRDKLFIIQFYDRVPNDAVYPADGFSLLDDWADAVTAPLPASDWGKYINYADANLEQDAAQELYYGVNLPRLRELKGKYDPEERFWYPQSIRPA</sequence>
<dbReference type="Proteomes" id="UP001444661">
    <property type="component" value="Unassembled WGS sequence"/>
</dbReference>
<comment type="similarity">
    <text evidence="2">Belongs to the oxygen-dependent FAD-linked oxidoreductase family.</text>
</comment>
<keyword evidence="4" id="KW-0274">FAD</keyword>
<reference evidence="8 9" key="1">
    <citation type="submission" date="2023-01" db="EMBL/GenBank/DDBJ databases">
        <title>Analysis of 21 Apiospora genomes using comparative genomics revels a genus with tremendous synthesis potential of carbohydrate active enzymes and secondary metabolites.</title>
        <authorList>
            <person name="Sorensen T."/>
        </authorList>
    </citation>
    <scope>NUCLEOTIDE SEQUENCE [LARGE SCALE GENOMIC DNA]</scope>
    <source>
        <strain evidence="8 9">CBS 33761</strain>
    </source>
</reference>
<keyword evidence="9" id="KW-1185">Reference proteome</keyword>
<dbReference type="Pfam" id="PF08031">
    <property type="entry name" value="BBE"/>
    <property type="match status" value="1"/>
</dbReference>
<dbReference type="PROSITE" id="PS51387">
    <property type="entry name" value="FAD_PCMH"/>
    <property type="match status" value="1"/>
</dbReference>
<dbReference type="InterPro" id="IPR012951">
    <property type="entry name" value="BBE"/>
</dbReference>
<evidence type="ECO:0000256" key="2">
    <source>
        <dbReference type="ARBA" id="ARBA00005466"/>
    </source>
</evidence>
<gene>
    <name evidence="8" type="ORF">PG993_011554</name>
</gene>
<evidence type="ECO:0000259" key="7">
    <source>
        <dbReference type="PROSITE" id="PS51387"/>
    </source>
</evidence>
<proteinExistence type="inferred from homology"/>